<keyword evidence="3" id="KW-1185">Reference proteome</keyword>
<feature type="transmembrane region" description="Helical" evidence="1">
    <location>
        <begin position="30"/>
        <end position="52"/>
    </location>
</feature>
<feature type="transmembrane region" description="Helical" evidence="1">
    <location>
        <begin position="383"/>
        <end position="407"/>
    </location>
</feature>
<reference evidence="2 3" key="1">
    <citation type="journal article" date="2019" name="Nat. Ecol. Evol.">
        <title>Megaphylogeny resolves global patterns of mushroom evolution.</title>
        <authorList>
            <person name="Varga T."/>
            <person name="Krizsan K."/>
            <person name="Foldi C."/>
            <person name="Dima B."/>
            <person name="Sanchez-Garcia M."/>
            <person name="Sanchez-Ramirez S."/>
            <person name="Szollosi G.J."/>
            <person name="Szarkandi J.G."/>
            <person name="Papp V."/>
            <person name="Albert L."/>
            <person name="Andreopoulos W."/>
            <person name="Angelini C."/>
            <person name="Antonin V."/>
            <person name="Barry K.W."/>
            <person name="Bougher N.L."/>
            <person name="Buchanan P."/>
            <person name="Buyck B."/>
            <person name="Bense V."/>
            <person name="Catcheside P."/>
            <person name="Chovatia M."/>
            <person name="Cooper J."/>
            <person name="Damon W."/>
            <person name="Desjardin D."/>
            <person name="Finy P."/>
            <person name="Geml J."/>
            <person name="Haridas S."/>
            <person name="Hughes K."/>
            <person name="Justo A."/>
            <person name="Karasinski D."/>
            <person name="Kautmanova I."/>
            <person name="Kiss B."/>
            <person name="Kocsube S."/>
            <person name="Kotiranta H."/>
            <person name="LaButti K.M."/>
            <person name="Lechner B.E."/>
            <person name="Liimatainen K."/>
            <person name="Lipzen A."/>
            <person name="Lukacs Z."/>
            <person name="Mihaltcheva S."/>
            <person name="Morgado L.N."/>
            <person name="Niskanen T."/>
            <person name="Noordeloos M.E."/>
            <person name="Ohm R.A."/>
            <person name="Ortiz-Santana B."/>
            <person name="Ovrebo C."/>
            <person name="Racz N."/>
            <person name="Riley R."/>
            <person name="Savchenko A."/>
            <person name="Shiryaev A."/>
            <person name="Soop K."/>
            <person name="Spirin V."/>
            <person name="Szebenyi C."/>
            <person name="Tomsovsky M."/>
            <person name="Tulloss R.E."/>
            <person name="Uehling J."/>
            <person name="Grigoriev I.V."/>
            <person name="Vagvolgyi C."/>
            <person name="Papp T."/>
            <person name="Martin F.M."/>
            <person name="Miettinen O."/>
            <person name="Hibbett D.S."/>
            <person name="Nagy L.G."/>
        </authorList>
    </citation>
    <scope>NUCLEOTIDE SEQUENCE [LARGE SCALE GENOMIC DNA]</scope>
    <source>
        <strain evidence="2 3">OMC1185</strain>
    </source>
</reference>
<accession>A0A5C3NGL4</accession>
<sequence>MADETKYAALNSNPEDRGVDGYDKGATSRIVTIAGIVVGYIFGCACLILGVLCRLQLLPASLGVSAEGNVLLDITVPFLREAVLFFVNVVLVKFTVGAAGSAHETALKWKLASENDIQTGEIRLEFNSNLRFLKSSYERWSANGLVANTVMAITLAVSYASSSMLLLNVADSQSDSSGVRHNSVLSSVALIILGAVVLIQVTISTFALCTTAIPTWSKSPLDTAAALVASGRLVRRPGRCMHSLYDKYIRTQPLKPRVRQVCAWRSHPQFRRFTMYIWMLIAAGYYWCFIIAGMVMSRTKGSTASAMQFQWTGEAPVAGVLWGMGILLGFQGGIVTTGVTAAQMLVGLSRDEYLWKALDVREDPTAPSASLRKRWVAKIRQTALFKMFFLNWQTVVIHLAEPILHWLFGLAIDVDAVAGFQVRPLPILYITVVATLGVILITLVGHYTPAHTIPSTYGHLQTIADLVDDWHFPTMYWGHKWPATGQSGMTIAHAGTSDAPLPEVDTSRPYGGVCCRNPWWTERVSPMHLVCNEYLQRLSASDVLEA</sequence>
<evidence type="ECO:0000256" key="1">
    <source>
        <dbReference type="SAM" id="Phobius"/>
    </source>
</evidence>
<feature type="transmembrane region" description="Helical" evidence="1">
    <location>
        <begin position="317"/>
        <end position="346"/>
    </location>
</feature>
<evidence type="ECO:0000313" key="2">
    <source>
        <dbReference type="EMBL" id="TFK56503.1"/>
    </source>
</evidence>
<protein>
    <submittedName>
        <fullName evidence="2">Uncharacterized protein</fullName>
    </submittedName>
</protein>
<name>A0A5C3NGL4_9AGAM</name>
<dbReference type="EMBL" id="ML213503">
    <property type="protein sequence ID" value="TFK56503.1"/>
    <property type="molecule type" value="Genomic_DNA"/>
</dbReference>
<gene>
    <name evidence="2" type="ORF">OE88DRAFT_1729992</name>
</gene>
<evidence type="ECO:0000313" key="3">
    <source>
        <dbReference type="Proteomes" id="UP000305948"/>
    </source>
</evidence>
<feature type="transmembrane region" description="Helical" evidence="1">
    <location>
        <begin position="427"/>
        <end position="447"/>
    </location>
</feature>
<feature type="transmembrane region" description="Helical" evidence="1">
    <location>
        <begin position="275"/>
        <end position="297"/>
    </location>
</feature>
<feature type="transmembrane region" description="Helical" evidence="1">
    <location>
        <begin position="145"/>
        <end position="167"/>
    </location>
</feature>
<keyword evidence="1" id="KW-0812">Transmembrane</keyword>
<organism evidence="2 3">
    <name type="scientific">Heliocybe sulcata</name>
    <dbReference type="NCBI Taxonomy" id="5364"/>
    <lineage>
        <taxon>Eukaryota</taxon>
        <taxon>Fungi</taxon>
        <taxon>Dikarya</taxon>
        <taxon>Basidiomycota</taxon>
        <taxon>Agaricomycotina</taxon>
        <taxon>Agaricomycetes</taxon>
        <taxon>Gloeophyllales</taxon>
        <taxon>Gloeophyllaceae</taxon>
        <taxon>Heliocybe</taxon>
    </lineage>
</organism>
<proteinExistence type="predicted"/>
<keyword evidence="1" id="KW-1133">Transmembrane helix</keyword>
<dbReference type="STRING" id="5364.A0A5C3NGL4"/>
<dbReference type="OrthoDB" id="2688021at2759"/>
<dbReference type="AlphaFoldDB" id="A0A5C3NGL4"/>
<dbReference type="Proteomes" id="UP000305948">
    <property type="component" value="Unassembled WGS sequence"/>
</dbReference>
<feature type="transmembrane region" description="Helical" evidence="1">
    <location>
        <begin position="187"/>
        <end position="209"/>
    </location>
</feature>
<keyword evidence="1" id="KW-0472">Membrane</keyword>